<dbReference type="PANTHER" id="PTHR12526">
    <property type="entry name" value="GLYCOSYLTRANSFERASE"/>
    <property type="match status" value="1"/>
</dbReference>
<keyword evidence="4" id="KW-1185">Reference proteome</keyword>
<dbReference type="AlphaFoldDB" id="S0G598"/>
<evidence type="ECO:0000313" key="4">
    <source>
        <dbReference type="Proteomes" id="UP000014216"/>
    </source>
</evidence>
<feature type="domain" description="Glycosyl transferase family 1" evidence="1">
    <location>
        <begin position="198"/>
        <end position="351"/>
    </location>
</feature>
<dbReference type="Pfam" id="PF13439">
    <property type="entry name" value="Glyco_transf_4"/>
    <property type="match status" value="1"/>
</dbReference>
<protein>
    <submittedName>
        <fullName evidence="3">Glycosyl transferase group 1</fullName>
    </submittedName>
</protein>
<gene>
    <name evidence="3" type="ORF">Dpo_5c02010</name>
</gene>
<keyword evidence="3" id="KW-0808">Transferase</keyword>
<dbReference type="EMBL" id="APJX01000005">
    <property type="protein sequence ID" value="EMS79276.1"/>
    <property type="molecule type" value="Genomic_DNA"/>
</dbReference>
<dbReference type="OrthoDB" id="9806653at2"/>
<dbReference type="SUPFAM" id="SSF53756">
    <property type="entry name" value="UDP-Glycosyltransferase/glycogen phosphorylase"/>
    <property type="match status" value="1"/>
</dbReference>
<evidence type="ECO:0000259" key="1">
    <source>
        <dbReference type="Pfam" id="PF00534"/>
    </source>
</evidence>
<dbReference type="Pfam" id="PF00534">
    <property type="entry name" value="Glycos_transf_1"/>
    <property type="match status" value="1"/>
</dbReference>
<dbReference type="InterPro" id="IPR028098">
    <property type="entry name" value="Glyco_trans_4-like_N"/>
</dbReference>
<feature type="domain" description="Glycosyltransferase subfamily 4-like N-terminal" evidence="2">
    <location>
        <begin position="19"/>
        <end position="179"/>
    </location>
</feature>
<sequence>MKQRPIRVLQLGSPAGLYGAERWILALVRHLDPAKVESVVGVIKDDPGKADPPLIREAAALGFQTVTINAPGRINLSAVRRLRQYIFANKIDILHTHWYKTDMIGFLAVMGTRCKIISTPHGWSKEAGFALKCYEMMDRMIFPWLDAVVPLSPELYAGLEKKFFVKKKLTFIQNGVDITEIQACKNVHPQLIQWKEQGFFILGYIGQLIHRKGLDVLFNALSMLDKNLPWKLALVGDGPLRPFLETLAKDLEISENIMFFGFQGHRLEFLNGFDVFVLPSRLEGIPRCLMEALAAQKPVICSDIPGSAELIKDKKTGYIFKSEDSKHLLQKIVSVSTHHPEAKKMASTGKQKVCNKYSAGRMALAYERLYTQVL</sequence>
<proteinExistence type="predicted"/>
<accession>S0G598</accession>
<dbReference type="RefSeq" id="WP_006966368.1">
    <property type="nucleotide sequence ID" value="NZ_APJX01000005.1"/>
</dbReference>
<dbReference type="GO" id="GO:0016757">
    <property type="term" value="F:glycosyltransferase activity"/>
    <property type="evidence" value="ECO:0007669"/>
    <property type="project" value="InterPro"/>
</dbReference>
<evidence type="ECO:0000259" key="2">
    <source>
        <dbReference type="Pfam" id="PF13439"/>
    </source>
</evidence>
<organism evidence="3 4">
    <name type="scientific">Desulfotignum phosphitoxidans DSM 13687</name>
    <dbReference type="NCBI Taxonomy" id="1286635"/>
    <lineage>
        <taxon>Bacteria</taxon>
        <taxon>Pseudomonadati</taxon>
        <taxon>Thermodesulfobacteriota</taxon>
        <taxon>Desulfobacteria</taxon>
        <taxon>Desulfobacterales</taxon>
        <taxon>Desulfobacteraceae</taxon>
        <taxon>Desulfotignum</taxon>
    </lineage>
</organism>
<evidence type="ECO:0000313" key="3">
    <source>
        <dbReference type="EMBL" id="EMS79276.1"/>
    </source>
</evidence>
<dbReference type="PANTHER" id="PTHR12526:SF638">
    <property type="entry name" value="SPORE COAT PROTEIN SA"/>
    <property type="match status" value="1"/>
</dbReference>
<comment type="caution">
    <text evidence="3">The sequence shown here is derived from an EMBL/GenBank/DDBJ whole genome shotgun (WGS) entry which is preliminary data.</text>
</comment>
<reference evidence="3 4" key="1">
    <citation type="journal article" date="2013" name="Genome Announc.">
        <title>Draft Genome Sequence of Desulfotignum phosphitoxidans DSM 13687 Strain FiPS-3.</title>
        <authorList>
            <person name="Poehlein A."/>
            <person name="Daniel R."/>
            <person name="Simeonova D.D."/>
        </authorList>
    </citation>
    <scope>NUCLEOTIDE SEQUENCE [LARGE SCALE GENOMIC DNA]</scope>
    <source>
        <strain evidence="3 4">DSM 13687</strain>
    </source>
</reference>
<dbReference type="PATRIC" id="fig|1286635.3.peg.2672"/>
<dbReference type="InterPro" id="IPR001296">
    <property type="entry name" value="Glyco_trans_1"/>
</dbReference>
<dbReference type="Proteomes" id="UP000014216">
    <property type="component" value="Unassembled WGS sequence"/>
</dbReference>
<dbReference type="Gene3D" id="3.40.50.2000">
    <property type="entry name" value="Glycogen Phosphorylase B"/>
    <property type="match status" value="2"/>
</dbReference>
<name>S0G598_9BACT</name>